<dbReference type="Proteomes" id="UP001604277">
    <property type="component" value="Unassembled WGS sequence"/>
</dbReference>
<feature type="compositionally biased region" description="Polar residues" evidence="1">
    <location>
        <begin position="102"/>
        <end position="119"/>
    </location>
</feature>
<evidence type="ECO:0000313" key="3">
    <source>
        <dbReference type="Proteomes" id="UP001604277"/>
    </source>
</evidence>
<keyword evidence="3" id="KW-1185">Reference proteome</keyword>
<evidence type="ECO:0000256" key="1">
    <source>
        <dbReference type="SAM" id="MobiDB-lite"/>
    </source>
</evidence>
<evidence type="ECO:0000313" key="2">
    <source>
        <dbReference type="EMBL" id="KAL2508015.1"/>
    </source>
</evidence>
<comment type="caution">
    <text evidence="2">The sequence shown here is derived from an EMBL/GenBank/DDBJ whole genome shotgun (WGS) entry which is preliminary data.</text>
</comment>
<proteinExistence type="predicted"/>
<feature type="region of interest" description="Disordered" evidence="1">
    <location>
        <begin position="96"/>
        <end position="119"/>
    </location>
</feature>
<sequence>MACAAHVDSLKSLYIHQNIYVPESCKQQGQFENCNSNKVKQNCNSIKTDSLGELAQLLTVLDFLLLILDIGKHDSQWSLPPDVVTNRTFLPLVRRQAGHPPTQHQRAQREVQNSGNPSKENMQKFQVYQTCTDEDSNQHLRIGKSTTVKPASPARKNAKWVEQEHQIFLTACKTVIAEGHHKRKCSSKHDWERLVHLFNTSAAKSETVPSLRIIGT</sequence>
<accession>A0ABD1T5N5</accession>
<organism evidence="2 3">
    <name type="scientific">Forsythia ovata</name>
    <dbReference type="NCBI Taxonomy" id="205694"/>
    <lineage>
        <taxon>Eukaryota</taxon>
        <taxon>Viridiplantae</taxon>
        <taxon>Streptophyta</taxon>
        <taxon>Embryophyta</taxon>
        <taxon>Tracheophyta</taxon>
        <taxon>Spermatophyta</taxon>
        <taxon>Magnoliopsida</taxon>
        <taxon>eudicotyledons</taxon>
        <taxon>Gunneridae</taxon>
        <taxon>Pentapetalae</taxon>
        <taxon>asterids</taxon>
        <taxon>lamiids</taxon>
        <taxon>Lamiales</taxon>
        <taxon>Oleaceae</taxon>
        <taxon>Forsythieae</taxon>
        <taxon>Forsythia</taxon>
    </lineage>
</organism>
<reference evidence="3" key="1">
    <citation type="submission" date="2024-07" db="EMBL/GenBank/DDBJ databases">
        <title>Two chromosome-level genome assemblies of Korean endemic species Abeliophyllum distichum and Forsythia ovata (Oleaceae).</title>
        <authorList>
            <person name="Jang H."/>
        </authorList>
    </citation>
    <scope>NUCLEOTIDE SEQUENCE [LARGE SCALE GENOMIC DNA]</scope>
</reference>
<protein>
    <submittedName>
        <fullName evidence="2">Uncharacterized protein</fullName>
    </submittedName>
</protein>
<name>A0ABD1T5N5_9LAMI</name>
<dbReference type="AlphaFoldDB" id="A0ABD1T5N5"/>
<dbReference type="EMBL" id="JBFOLJ010000009">
    <property type="protein sequence ID" value="KAL2508015.1"/>
    <property type="molecule type" value="Genomic_DNA"/>
</dbReference>
<gene>
    <name evidence="2" type="ORF">Fot_31662</name>
</gene>